<dbReference type="PANTHER" id="PTHR24189">
    <property type="entry name" value="MYOTROPHIN"/>
    <property type="match status" value="1"/>
</dbReference>
<dbReference type="InterPro" id="IPR036770">
    <property type="entry name" value="Ankyrin_rpt-contain_sf"/>
</dbReference>
<dbReference type="PANTHER" id="PTHR24189:SF50">
    <property type="entry name" value="ANKYRIN REPEAT AND SOCS BOX PROTEIN 2"/>
    <property type="match status" value="1"/>
</dbReference>
<dbReference type="Gene3D" id="1.25.40.20">
    <property type="entry name" value="Ankyrin repeat-containing domain"/>
    <property type="match status" value="1"/>
</dbReference>
<protein>
    <submittedName>
        <fullName evidence="4">Uncharacterized protein</fullName>
    </submittedName>
</protein>
<name>A0ABD2XP89_9HYME</name>
<dbReference type="PROSITE" id="PS50297">
    <property type="entry name" value="ANK_REP_REGION"/>
    <property type="match status" value="1"/>
</dbReference>
<evidence type="ECO:0000256" key="1">
    <source>
        <dbReference type="ARBA" id="ARBA00022737"/>
    </source>
</evidence>
<feature type="repeat" description="ANK" evidence="3">
    <location>
        <begin position="151"/>
        <end position="179"/>
    </location>
</feature>
<evidence type="ECO:0000313" key="5">
    <source>
        <dbReference type="Proteomes" id="UP001627154"/>
    </source>
</evidence>
<dbReference type="PROSITE" id="PS50088">
    <property type="entry name" value="ANK_REPEAT"/>
    <property type="match status" value="1"/>
</dbReference>
<dbReference type="AlphaFoldDB" id="A0ABD2XP89"/>
<keyword evidence="2 3" id="KW-0040">ANK repeat</keyword>
<dbReference type="Pfam" id="PF12796">
    <property type="entry name" value="Ank_2"/>
    <property type="match status" value="1"/>
</dbReference>
<sequence>MATSNDKSIESLDNQQKLESLKRLRENVNWEIEDERQIDWLLSEAVRSKYKYEDKTEFVEFVVRTGYKDEPEVDKDGQPLLNRTTPIHIAGRHKYCFLVQKLFEIYHRFDVNYTDELGMTHFHVACQSRHCLLEMIKFLDLGQDPNCHPPPLRLAIARGHDSAIRHLLQRGADPNLADAKGLTALHIICKDYTSEITSANILFRFSGEKNQLINVNALDKFGRTPLHYALMIEWPKKNLSKRYWIETPTRIWLISMDSHLCI</sequence>
<dbReference type="InterPro" id="IPR050745">
    <property type="entry name" value="Multifunctional_regulatory"/>
</dbReference>
<proteinExistence type="predicted"/>
<dbReference type="EMBL" id="JBJJXI010000018">
    <property type="protein sequence ID" value="KAL3407087.1"/>
    <property type="molecule type" value="Genomic_DNA"/>
</dbReference>
<evidence type="ECO:0000256" key="2">
    <source>
        <dbReference type="ARBA" id="ARBA00023043"/>
    </source>
</evidence>
<dbReference type="SUPFAM" id="SSF48403">
    <property type="entry name" value="Ankyrin repeat"/>
    <property type="match status" value="1"/>
</dbReference>
<dbReference type="InterPro" id="IPR002110">
    <property type="entry name" value="Ankyrin_rpt"/>
</dbReference>
<reference evidence="4 5" key="1">
    <citation type="journal article" date="2024" name="bioRxiv">
        <title>A reference genome for Trichogramma kaykai: A tiny desert-dwelling parasitoid wasp with competing sex-ratio distorters.</title>
        <authorList>
            <person name="Culotta J."/>
            <person name="Lindsey A.R."/>
        </authorList>
    </citation>
    <scope>NUCLEOTIDE SEQUENCE [LARGE SCALE GENOMIC DNA]</scope>
    <source>
        <strain evidence="4 5">KSX58</strain>
    </source>
</reference>
<gene>
    <name evidence="4" type="ORF">TKK_001154</name>
</gene>
<comment type="caution">
    <text evidence="4">The sequence shown here is derived from an EMBL/GenBank/DDBJ whole genome shotgun (WGS) entry which is preliminary data.</text>
</comment>
<accession>A0ABD2XP89</accession>
<dbReference type="Proteomes" id="UP001627154">
    <property type="component" value="Unassembled WGS sequence"/>
</dbReference>
<evidence type="ECO:0000313" key="4">
    <source>
        <dbReference type="EMBL" id="KAL3407087.1"/>
    </source>
</evidence>
<evidence type="ECO:0000256" key="3">
    <source>
        <dbReference type="PROSITE-ProRule" id="PRU00023"/>
    </source>
</evidence>
<keyword evidence="5" id="KW-1185">Reference proteome</keyword>
<keyword evidence="1" id="KW-0677">Repeat</keyword>
<organism evidence="4 5">
    <name type="scientific">Trichogramma kaykai</name>
    <dbReference type="NCBI Taxonomy" id="54128"/>
    <lineage>
        <taxon>Eukaryota</taxon>
        <taxon>Metazoa</taxon>
        <taxon>Ecdysozoa</taxon>
        <taxon>Arthropoda</taxon>
        <taxon>Hexapoda</taxon>
        <taxon>Insecta</taxon>
        <taxon>Pterygota</taxon>
        <taxon>Neoptera</taxon>
        <taxon>Endopterygota</taxon>
        <taxon>Hymenoptera</taxon>
        <taxon>Apocrita</taxon>
        <taxon>Proctotrupomorpha</taxon>
        <taxon>Chalcidoidea</taxon>
        <taxon>Trichogrammatidae</taxon>
        <taxon>Trichogramma</taxon>
    </lineage>
</organism>